<dbReference type="OrthoDB" id="73875at2759"/>
<gene>
    <name evidence="3" type="ORF">CLODIP_2_CD11703</name>
</gene>
<organism evidence="3 4">
    <name type="scientific">Cloeon dipterum</name>
    <dbReference type="NCBI Taxonomy" id="197152"/>
    <lineage>
        <taxon>Eukaryota</taxon>
        <taxon>Metazoa</taxon>
        <taxon>Ecdysozoa</taxon>
        <taxon>Arthropoda</taxon>
        <taxon>Hexapoda</taxon>
        <taxon>Insecta</taxon>
        <taxon>Pterygota</taxon>
        <taxon>Palaeoptera</taxon>
        <taxon>Ephemeroptera</taxon>
        <taxon>Pisciforma</taxon>
        <taxon>Baetidae</taxon>
        <taxon>Cloeon</taxon>
    </lineage>
</organism>
<dbReference type="GO" id="GO:0008061">
    <property type="term" value="F:chitin binding"/>
    <property type="evidence" value="ECO:0007669"/>
    <property type="project" value="InterPro"/>
</dbReference>
<comment type="caution">
    <text evidence="3">The sequence shown here is derived from an EMBL/GenBank/DDBJ whole genome shotgun (WGS) entry which is preliminary data.</text>
</comment>
<evidence type="ECO:0000259" key="2">
    <source>
        <dbReference type="PROSITE" id="PS51910"/>
    </source>
</evidence>
<dbReference type="GO" id="GO:0005975">
    <property type="term" value="P:carbohydrate metabolic process"/>
    <property type="evidence" value="ECO:0007669"/>
    <property type="project" value="InterPro"/>
</dbReference>
<sequence length="431" mass="48276">MSLCFVIFLVLPLRALSICKLPLNASRGDLKSVVANCIADCLGLSSGKICSVNYKTGGFVNQVCPVNRSFEQTFQVSNQKIMFCNVANENINTASKHNLCTHAAFGPWFRFNSAKTDFDPMQNVIGQQIKWKETAQQRGAKAILSFGSFDSEDGLDAANWSILAANPDSRKILTGQVVKLMDENNFDGISVYWQYSGCPNNNCVKGNKKDKENLVLLMKSLFAAVKERGKLLFLLLPHWDVYLNAGYDLLNLWNQVDYFFLKTFHYNEDGNSYLDYTTSLNKIKLNMAFVRQPFNRTQMRKVLAGFTSSIVLYKLAKPNVKPKMKDRSVDISKHYFNKMCKSVFIGNFTLLLDDTNGNFAHNTTHVYAYEDSNSLKMKVDYSRSAGMGGLYYDGISQDDASNDCGCGPMPILRIASELLHGGGCDVKQCLN</sequence>
<dbReference type="Gene3D" id="3.10.50.10">
    <property type="match status" value="1"/>
</dbReference>
<dbReference type="GO" id="GO:0005576">
    <property type="term" value="C:extracellular region"/>
    <property type="evidence" value="ECO:0007669"/>
    <property type="project" value="TreeGrafter"/>
</dbReference>
<dbReference type="AlphaFoldDB" id="A0A8S1E0J0"/>
<dbReference type="Proteomes" id="UP000494165">
    <property type="component" value="Unassembled WGS sequence"/>
</dbReference>
<dbReference type="PANTHER" id="PTHR11177">
    <property type="entry name" value="CHITINASE"/>
    <property type="match status" value="1"/>
</dbReference>
<reference evidence="3 4" key="1">
    <citation type="submission" date="2020-04" db="EMBL/GenBank/DDBJ databases">
        <authorList>
            <person name="Alioto T."/>
            <person name="Alioto T."/>
            <person name="Gomez Garrido J."/>
        </authorList>
    </citation>
    <scope>NUCLEOTIDE SEQUENCE [LARGE SCALE GENOMIC DNA]</scope>
</reference>
<proteinExistence type="predicted"/>
<protein>
    <recommendedName>
        <fullName evidence="2">GH18 domain-containing protein</fullName>
    </recommendedName>
</protein>
<dbReference type="PANTHER" id="PTHR11177:SF317">
    <property type="entry name" value="CHITINASE 12-RELATED"/>
    <property type="match status" value="1"/>
</dbReference>
<dbReference type="InterPro" id="IPR017853">
    <property type="entry name" value="GH"/>
</dbReference>
<feature type="signal peptide" evidence="1">
    <location>
        <begin position="1"/>
        <end position="17"/>
    </location>
</feature>
<dbReference type="CDD" id="cd00598">
    <property type="entry name" value="GH18_chitinase-like"/>
    <property type="match status" value="1"/>
</dbReference>
<dbReference type="GO" id="GO:0006032">
    <property type="term" value="P:chitin catabolic process"/>
    <property type="evidence" value="ECO:0007669"/>
    <property type="project" value="TreeGrafter"/>
</dbReference>
<evidence type="ECO:0000313" key="4">
    <source>
        <dbReference type="Proteomes" id="UP000494165"/>
    </source>
</evidence>
<feature type="domain" description="GH18" evidence="2">
    <location>
        <begin position="54"/>
        <end position="422"/>
    </location>
</feature>
<dbReference type="InterPro" id="IPR029070">
    <property type="entry name" value="Chitinase_insertion_sf"/>
</dbReference>
<dbReference type="EMBL" id="CADEPI010000525">
    <property type="protein sequence ID" value="CAB3386988.1"/>
    <property type="molecule type" value="Genomic_DNA"/>
</dbReference>
<keyword evidence="4" id="KW-1185">Reference proteome</keyword>
<keyword evidence="1" id="KW-0732">Signal</keyword>
<dbReference type="PROSITE" id="PS51910">
    <property type="entry name" value="GH18_2"/>
    <property type="match status" value="1"/>
</dbReference>
<dbReference type="GO" id="GO:0004568">
    <property type="term" value="F:chitinase activity"/>
    <property type="evidence" value="ECO:0007669"/>
    <property type="project" value="TreeGrafter"/>
</dbReference>
<accession>A0A8S1E0J0</accession>
<dbReference type="SMART" id="SM00636">
    <property type="entry name" value="Glyco_18"/>
    <property type="match status" value="1"/>
</dbReference>
<dbReference type="SUPFAM" id="SSF51445">
    <property type="entry name" value="(Trans)glycosidases"/>
    <property type="match status" value="1"/>
</dbReference>
<feature type="chain" id="PRO_5035781913" description="GH18 domain-containing protein" evidence="1">
    <location>
        <begin position="18"/>
        <end position="431"/>
    </location>
</feature>
<dbReference type="InterPro" id="IPR011583">
    <property type="entry name" value="Chitinase_II/V-like_cat"/>
</dbReference>
<dbReference type="Gene3D" id="3.20.20.80">
    <property type="entry name" value="Glycosidases"/>
    <property type="match status" value="2"/>
</dbReference>
<evidence type="ECO:0000313" key="3">
    <source>
        <dbReference type="EMBL" id="CAB3386988.1"/>
    </source>
</evidence>
<name>A0A8S1E0J0_9INSE</name>
<dbReference type="InterPro" id="IPR050314">
    <property type="entry name" value="Glycosyl_Hydrlase_18"/>
</dbReference>
<dbReference type="Pfam" id="PF00704">
    <property type="entry name" value="Glyco_hydro_18"/>
    <property type="match status" value="1"/>
</dbReference>
<dbReference type="InterPro" id="IPR001223">
    <property type="entry name" value="Glyco_hydro18_cat"/>
</dbReference>
<evidence type="ECO:0000256" key="1">
    <source>
        <dbReference type="SAM" id="SignalP"/>
    </source>
</evidence>